<dbReference type="Gene3D" id="3.30.2010.10">
    <property type="entry name" value="Metalloproteases ('zincins'), catalytic domain"/>
    <property type="match status" value="1"/>
</dbReference>
<keyword evidence="4 6" id="KW-0862">Zinc</keyword>
<reference evidence="9 10" key="1">
    <citation type="submission" date="2022-06" db="EMBL/GenBank/DDBJ databases">
        <title>Sequencing the genomes of 1000 actinobacteria strains.</title>
        <authorList>
            <person name="Klenk H.-P."/>
        </authorList>
    </citation>
    <scope>NUCLEOTIDE SEQUENCE [LARGE SCALE GENOMIC DNA]</scope>
    <source>
        <strain evidence="9 10">DSM 44170</strain>
    </source>
</reference>
<proteinExistence type="inferred from homology"/>
<comment type="similarity">
    <text evidence="6">Belongs to the peptidase M48 family.</text>
</comment>
<evidence type="ECO:0000259" key="8">
    <source>
        <dbReference type="Pfam" id="PF01435"/>
    </source>
</evidence>
<sequence length="332" mass="34348">MAWLVWSPLVANLVLGLLGPWMARTLPPGATVRLVPAVMVVVALGAGIVLTTLGFWSFAQVPQVALLGSWSAGRLGHEQPWPVEAEAAAGICAASLLAAAVTTTVRIVRDLFRAARASRRLMPGPDGVVVVPDSLPEAYSVPALPRAPARVVVTTALLRALDDDERRVVFAHEAAHVSGRHHVHIQLAQLACAANPLLRPTARAVRFAVERAADEAAARQVGSRHLVAQALARAALAKAAALRAAGDAGGRGLGSTGMSPVSLSATDGQVAKRATALLTPAPRPRRAVAVGLLLLTTVTLVGALAAMDQLDDRLDQAAMPLACPAAKFAHGC</sequence>
<organism evidence="9 10">
    <name type="scientific">Nonomuraea roseoviolacea subsp. carminata</name>
    <dbReference type="NCBI Taxonomy" id="160689"/>
    <lineage>
        <taxon>Bacteria</taxon>
        <taxon>Bacillati</taxon>
        <taxon>Actinomycetota</taxon>
        <taxon>Actinomycetes</taxon>
        <taxon>Streptosporangiales</taxon>
        <taxon>Streptosporangiaceae</taxon>
        <taxon>Nonomuraea</taxon>
    </lineage>
</organism>
<evidence type="ECO:0000313" key="10">
    <source>
        <dbReference type="Proteomes" id="UP001320766"/>
    </source>
</evidence>
<comment type="caution">
    <text evidence="9">The sequence shown here is derived from an EMBL/GenBank/DDBJ whole genome shotgun (WGS) entry which is preliminary data.</text>
</comment>
<keyword evidence="7" id="KW-0812">Transmembrane</keyword>
<keyword evidence="5 6" id="KW-0482">Metalloprotease</keyword>
<keyword evidence="7" id="KW-0472">Membrane</keyword>
<feature type="transmembrane region" description="Helical" evidence="7">
    <location>
        <begin position="287"/>
        <end position="307"/>
    </location>
</feature>
<keyword evidence="7" id="KW-1133">Transmembrane helix</keyword>
<evidence type="ECO:0000256" key="3">
    <source>
        <dbReference type="ARBA" id="ARBA00022801"/>
    </source>
</evidence>
<feature type="transmembrane region" description="Helical" evidence="7">
    <location>
        <begin position="35"/>
        <end position="59"/>
    </location>
</feature>
<dbReference type="PANTHER" id="PTHR34978:SF3">
    <property type="entry name" value="SLR0241 PROTEIN"/>
    <property type="match status" value="1"/>
</dbReference>
<protein>
    <submittedName>
        <fullName evidence="9">Zn-dependent protease with chaperone function</fullName>
    </submittedName>
</protein>
<name>A0ABT1KFY6_9ACTN</name>
<dbReference type="GO" id="GO:0008233">
    <property type="term" value="F:peptidase activity"/>
    <property type="evidence" value="ECO:0007669"/>
    <property type="project" value="UniProtKB-KW"/>
</dbReference>
<evidence type="ECO:0000256" key="1">
    <source>
        <dbReference type="ARBA" id="ARBA00022670"/>
    </source>
</evidence>
<dbReference type="InterPro" id="IPR001915">
    <property type="entry name" value="Peptidase_M48"/>
</dbReference>
<comment type="cofactor">
    <cofactor evidence="6">
        <name>Zn(2+)</name>
        <dbReference type="ChEBI" id="CHEBI:29105"/>
    </cofactor>
    <text evidence="6">Binds 1 zinc ion per subunit.</text>
</comment>
<feature type="transmembrane region" description="Helical" evidence="7">
    <location>
        <begin position="6"/>
        <end position="23"/>
    </location>
</feature>
<evidence type="ECO:0000256" key="5">
    <source>
        <dbReference type="ARBA" id="ARBA00023049"/>
    </source>
</evidence>
<evidence type="ECO:0000256" key="4">
    <source>
        <dbReference type="ARBA" id="ARBA00022833"/>
    </source>
</evidence>
<evidence type="ECO:0000313" key="9">
    <source>
        <dbReference type="EMBL" id="MCP2351874.1"/>
    </source>
</evidence>
<accession>A0ABT1KFY6</accession>
<keyword evidence="2" id="KW-0479">Metal-binding</keyword>
<keyword evidence="3 6" id="KW-0378">Hydrolase</keyword>
<dbReference type="RefSeq" id="WP_253778597.1">
    <property type="nucleotide sequence ID" value="NZ_BAAAVE010000011.1"/>
</dbReference>
<dbReference type="GO" id="GO:0006508">
    <property type="term" value="P:proteolysis"/>
    <property type="evidence" value="ECO:0007669"/>
    <property type="project" value="UniProtKB-KW"/>
</dbReference>
<feature type="domain" description="Peptidase M48" evidence="8">
    <location>
        <begin position="113"/>
        <end position="211"/>
    </location>
</feature>
<dbReference type="InterPro" id="IPR052173">
    <property type="entry name" value="Beta-lactam_resp_regulator"/>
</dbReference>
<evidence type="ECO:0000256" key="2">
    <source>
        <dbReference type="ARBA" id="ARBA00022723"/>
    </source>
</evidence>
<feature type="transmembrane region" description="Helical" evidence="7">
    <location>
        <begin position="87"/>
        <end position="108"/>
    </location>
</feature>
<keyword evidence="10" id="KW-1185">Reference proteome</keyword>
<evidence type="ECO:0000256" key="6">
    <source>
        <dbReference type="RuleBase" id="RU003983"/>
    </source>
</evidence>
<evidence type="ECO:0000256" key="7">
    <source>
        <dbReference type="SAM" id="Phobius"/>
    </source>
</evidence>
<dbReference type="EMBL" id="JAMZEC010000001">
    <property type="protein sequence ID" value="MCP2351874.1"/>
    <property type="molecule type" value="Genomic_DNA"/>
</dbReference>
<keyword evidence="1 6" id="KW-0645">Protease</keyword>
<gene>
    <name evidence="9" type="ORF">HD595_007996</name>
</gene>
<dbReference type="Proteomes" id="UP001320766">
    <property type="component" value="Unassembled WGS sequence"/>
</dbReference>
<dbReference type="Pfam" id="PF01435">
    <property type="entry name" value="Peptidase_M48"/>
    <property type="match status" value="1"/>
</dbReference>
<dbReference type="PANTHER" id="PTHR34978">
    <property type="entry name" value="POSSIBLE SENSOR-TRANSDUCER PROTEIN BLAR"/>
    <property type="match status" value="1"/>
</dbReference>